<sequence>MKEERLSDIMDARIKDDCKPEQVTAVANLAVKCLSSKGKKRPNMREVFMELERICTSPEDSQVQQILIDEEDDEEEEEEVRNIINKGDSWSVGVTAPAFSIDTSPSSSDAEPLFSRLTW</sequence>
<accession>A0A8X7P7X7</accession>
<dbReference type="Proteomes" id="UP000886595">
    <property type="component" value="Unassembled WGS sequence"/>
</dbReference>
<evidence type="ECO:0000313" key="3">
    <source>
        <dbReference type="Proteomes" id="UP000886595"/>
    </source>
</evidence>
<dbReference type="EMBL" id="JAAMPC010000043">
    <property type="protein sequence ID" value="KAG2244974.1"/>
    <property type="molecule type" value="Genomic_DNA"/>
</dbReference>
<reference evidence="2 3" key="1">
    <citation type="submission" date="2020-02" db="EMBL/GenBank/DDBJ databases">
        <authorList>
            <person name="Ma Q."/>
            <person name="Huang Y."/>
            <person name="Song X."/>
            <person name="Pei D."/>
        </authorList>
    </citation>
    <scope>NUCLEOTIDE SEQUENCE [LARGE SCALE GENOMIC DNA]</scope>
    <source>
        <strain evidence="2">Sxm20200214</strain>
        <tissue evidence="2">Leaf</tissue>
    </source>
</reference>
<protein>
    <submittedName>
        <fullName evidence="2">Uncharacterized protein</fullName>
    </submittedName>
</protein>
<gene>
    <name evidence="2" type="ORF">Bca52824_093160</name>
</gene>
<keyword evidence="3" id="KW-1185">Reference proteome</keyword>
<organism evidence="2 3">
    <name type="scientific">Brassica carinata</name>
    <name type="common">Ethiopian mustard</name>
    <name type="synonym">Abyssinian cabbage</name>
    <dbReference type="NCBI Taxonomy" id="52824"/>
    <lineage>
        <taxon>Eukaryota</taxon>
        <taxon>Viridiplantae</taxon>
        <taxon>Streptophyta</taxon>
        <taxon>Embryophyta</taxon>
        <taxon>Tracheophyta</taxon>
        <taxon>Spermatophyta</taxon>
        <taxon>Magnoliopsida</taxon>
        <taxon>eudicotyledons</taxon>
        <taxon>Gunneridae</taxon>
        <taxon>Pentapetalae</taxon>
        <taxon>rosids</taxon>
        <taxon>malvids</taxon>
        <taxon>Brassicales</taxon>
        <taxon>Brassicaceae</taxon>
        <taxon>Brassiceae</taxon>
        <taxon>Brassica</taxon>
    </lineage>
</organism>
<proteinExistence type="predicted"/>
<evidence type="ECO:0000313" key="2">
    <source>
        <dbReference type="EMBL" id="KAG2244974.1"/>
    </source>
</evidence>
<name>A0A8X7P7X7_BRACI</name>
<comment type="caution">
    <text evidence="2">The sequence shown here is derived from an EMBL/GenBank/DDBJ whole genome shotgun (WGS) entry which is preliminary data.</text>
</comment>
<dbReference type="OrthoDB" id="1112294at2759"/>
<feature type="region of interest" description="Disordered" evidence="1">
    <location>
        <begin position="98"/>
        <end position="119"/>
    </location>
</feature>
<dbReference type="Gene3D" id="1.10.510.10">
    <property type="entry name" value="Transferase(Phosphotransferase) domain 1"/>
    <property type="match status" value="1"/>
</dbReference>
<dbReference type="AlphaFoldDB" id="A0A8X7P7X7"/>
<evidence type="ECO:0000256" key="1">
    <source>
        <dbReference type="SAM" id="MobiDB-lite"/>
    </source>
</evidence>